<keyword evidence="5" id="KW-0804">Transcription</keyword>
<dbReference type="InterPro" id="IPR036388">
    <property type="entry name" value="WH-like_DNA-bd_sf"/>
</dbReference>
<comment type="caution">
    <text evidence="7">The sequence shown here is derived from an EMBL/GenBank/DDBJ whole genome shotgun (WGS) entry which is preliminary data.</text>
</comment>
<feature type="domain" description="RNA polymerase sigma factor 70 region 4 type 2" evidence="6">
    <location>
        <begin position="114"/>
        <end position="163"/>
    </location>
</feature>
<dbReference type="PANTHER" id="PTHR43133:SF8">
    <property type="entry name" value="RNA POLYMERASE SIGMA FACTOR HI_1459-RELATED"/>
    <property type="match status" value="1"/>
</dbReference>
<evidence type="ECO:0000256" key="3">
    <source>
        <dbReference type="ARBA" id="ARBA00023082"/>
    </source>
</evidence>
<dbReference type="SUPFAM" id="SSF88659">
    <property type="entry name" value="Sigma3 and sigma4 domains of RNA polymerase sigma factors"/>
    <property type="match status" value="1"/>
</dbReference>
<evidence type="ECO:0000256" key="2">
    <source>
        <dbReference type="ARBA" id="ARBA00023015"/>
    </source>
</evidence>
<keyword evidence="4" id="KW-0238">DNA-binding</keyword>
<dbReference type="Gene3D" id="1.10.1740.10">
    <property type="match status" value="1"/>
</dbReference>
<keyword evidence="3" id="KW-0731">Sigma factor</keyword>
<comment type="similarity">
    <text evidence="1">Belongs to the sigma-70 factor family. ECF subfamily.</text>
</comment>
<dbReference type="Pfam" id="PF08281">
    <property type="entry name" value="Sigma70_r4_2"/>
    <property type="match status" value="1"/>
</dbReference>
<dbReference type="RefSeq" id="WP_260618030.1">
    <property type="nucleotide sequence ID" value="NZ_JASITI010000025.1"/>
</dbReference>
<dbReference type="Gene3D" id="1.10.10.10">
    <property type="entry name" value="Winged helix-like DNA-binding domain superfamily/Winged helix DNA-binding domain"/>
    <property type="match status" value="1"/>
</dbReference>
<organism evidence="7 8">
    <name type="scientific">Streptomyces katrae</name>
    <dbReference type="NCBI Taxonomy" id="68223"/>
    <lineage>
        <taxon>Bacteria</taxon>
        <taxon>Bacillati</taxon>
        <taxon>Actinomycetota</taxon>
        <taxon>Actinomycetes</taxon>
        <taxon>Kitasatosporales</taxon>
        <taxon>Streptomycetaceae</taxon>
        <taxon>Streptomyces</taxon>
    </lineage>
</organism>
<protein>
    <submittedName>
        <fullName evidence="7">RNA polymerase sigma factor</fullName>
    </submittedName>
</protein>
<evidence type="ECO:0000259" key="6">
    <source>
        <dbReference type="Pfam" id="PF08281"/>
    </source>
</evidence>
<evidence type="ECO:0000313" key="8">
    <source>
        <dbReference type="Proteomes" id="UP001223390"/>
    </source>
</evidence>
<keyword evidence="2" id="KW-0805">Transcription regulation</keyword>
<dbReference type="InterPro" id="IPR013325">
    <property type="entry name" value="RNA_pol_sigma_r2"/>
</dbReference>
<reference evidence="7 8" key="1">
    <citation type="submission" date="2023-05" db="EMBL/GenBank/DDBJ databases">
        <title>Sequencing and Assembly of Streptomyces sp. NP73.</title>
        <authorList>
            <person name="Konwar A.N."/>
            <person name="Saikia K."/>
            <person name="Thakur D."/>
        </authorList>
    </citation>
    <scope>NUCLEOTIDE SEQUENCE [LARGE SCALE GENOMIC DNA]</scope>
    <source>
        <strain evidence="7 8">NP73</strain>
    </source>
</reference>
<dbReference type="InterPro" id="IPR013324">
    <property type="entry name" value="RNA_pol_sigma_r3/r4-like"/>
</dbReference>
<evidence type="ECO:0000313" key="7">
    <source>
        <dbReference type="EMBL" id="MDK9498031.1"/>
    </source>
</evidence>
<evidence type="ECO:0000256" key="5">
    <source>
        <dbReference type="ARBA" id="ARBA00023163"/>
    </source>
</evidence>
<evidence type="ECO:0000256" key="1">
    <source>
        <dbReference type="ARBA" id="ARBA00010641"/>
    </source>
</evidence>
<name>A0ABT7GXM3_9ACTN</name>
<keyword evidence="8" id="KW-1185">Reference proteome</keyword>
<proteinExistence type="inferred from homology"/>
<evidence type="ECO:0000256" key="4">
    <source>
        <dbReference type="ARBA" id="ARBA00023125"/>
    </source>
</evidence>
<dbReference type="PANTHER" id="PTHR43133">
    <property type="entry name" value="RNA POLYMERASE ECF-TYPE SIGMA FACTO"/>
    <property type="match status" value="1"/>
</dbReference>
<dbReference type="Proteomes" id="UP001223390">
    <property type="component" value="Unassembled WGS sequence"/>
</dbReference>
<gene>
    <name evidence="7" type="ORF">QEZ40_002978</name>
</gene>
<dbReference type="InterPro" id="IPR013249">
    <property type="entry name" value="RNA_pol_sigma70_r4_t2"/>
</dbReference>
<dbReference type="SUPFAM" id="SSF88946">
    <property type="entry name" value="Sigma2 domain of RNA polymerase sigma factors"/>
    <property type="match status" value="1"/>
</dbReference>
<dbReference type="InterPro" id="IPR039425">
    <property type="entry name" value="RNA_pol_sigma-70-like"/>
</dbReference>
<sequence>MSAGTAADTDVAALVRAAQRGDRMAVQDLLDLLTPYVGRLCGPIALQDGPDAAQEALITVFRKLGQLREPAALFGWVRVIAVREAVRVARAAARTVPDPLDDVPAAGDPQLAADVRDVLERLTPAHRAVLVLRDLEGMDEHSVSALLGVPGPTVRTRLFRARRNFRKAWGR</sequence>
<dbReference type="EMBL" id="JASITI010000025">
    <property type="protein sequence ID" value="MDK9498031.1"/>
    <property type="molecule type" value="Genomic_DNA"/>
</dbReference>
<accession>A0ABT7GXM3</accession>
<dbReference type="CDD" id="cd06171">
    <property type="entry name" value="Sigma70_r4"/>
    <property type="match status" value="1"/>
</dbReference>